<dbReference type="RefSeq" id="WP_377125722.1">
    <property type="nucleotide sequence ID" value="NZ_JBHRSD010000027.1"/>
</dbReference>
<comment type="similarity">
    <text evidence="1">Belongs to the globin family.</text>
</comment>
<sequence length="156" mass="18474">MSISPYQYRMLTQSVAIIRPNFHCFCISWLNHVNRYQMNSEVFSHEQVILNNEHQLFNFLQQCVNLTVDSQKLIQFLRPLGEQLKTFHMTERDISVLCNSLLVTLQLHLSRQFTLAMRNAWRRLLHLVANVLNHEMFGRHNIVSLSEYKARKSQAC</sequence>
<dbReference type="SUPFAM" id="SSF46458">
    <property type="entry name" value="Globin-like"/>
    <property type="match status" value="1"/>
</dbReference>
<dbReference type="CDD" id="cd01040">
    <property type="entry name" value="Mb-like"/>
    <property type="match status" value="1"/>
</dbReference>
<evidence type="ECO:0000259" key="2">
    <source>
        <dbReference type="Pfam" id="PF00042"/>
    </source>
</evidence>
<keyword evidence="1" id="KW-0561">Oxygen transport</keyword>
<dbReference type="InterPro" id="IPR044399">
    <property type="entry name" value="Mb-like_M"/>
</dbReference>
<dbReference type="Gene3D" id="1.10.490.10">
    <property type="entry name" value="Globins"/>
    <property type="match status" value="1"/>
</dbReference>
<feature type="domain" description="Globin" evidence="2">
    <location>
        <begin position="55"/>
        <end position="132"/>
    </location>
</feature>
<reference evidence="4" key="1">
    <citation type="journal article" date="2019" name="Int. J. Syst. Evol. Microbiol.">
        <title>The Global Catalogue of Microorganisms (GCM) 10K type strain sequencing project: providing services to taxonomists for standard genome sequencing and annotation.</title>
        <authorList>
            <consortium name="The Broad Institute Genomics Platform"/>
            <consortium name="The Broad Institute Genome Sequencing Center for Infectious Disease"/>
            <person name="Wu L."/>
            <person name="Ma J."/>
        </authorList>
    </citation>
    <scope>NUCLEOTIDE SEQUENCE [LARGE SCALE GENOMIC DNA]</scope>
    <source>
        <strain evidence="4">KCTC 42730</strain>
    </source>
</reference>
<dbReference type="Proteomes" id="UP001595453">
    <property type="component" value="Unassembled WGS sequence"/>
</dbReference>
<evidence type="ECO:0000313" key="4">
    <source>
        <dbReference type="Proteomes" id="UP001595453"/>
    </source>
</evidence>
<keyword evidence="1" id="KW-0349">Heme</keyword>
<dbReference type="EMBL" id="JBHRSD010000027">
    <property type="protein sequence ID" value="MFC3033748.1"/>
    <property type="molecule type" value="Genomic_DNA"/>
</dbReference>
<evidence type="ECO:0000256" key="1">
    <source>
        <dbReference type="RuleBase" id="RU000356"/>
    </source>
</evidence>
<keyword evidence="1" id="KW-0479">Metal-binding</keyword>
<name>A0ABV7CMB8_9GAMM</name>
<proteinExistence type="inferred from homology"/>
<accession>A0ABV7CMB8</accession>
<keyword evidence="4" id="KW-1185">Reference proteome</keyword>
<gene>
    <name evidence="3" type="ORF">ACFOEE_14585</name>
</gene>
<dbReference type="InterPro" id="IPR009050">
    <property type="entry name" value="Globin-like_sf"/>
</dbReference>
<keyword evidence="1" id="KW-0813">Transport</keyword>
<evidence type="ECO:0000313" key="3">
    <source>
        <dbReference type="EMBL" id="MFC3033748.1"/>
    </source>
</evidence>
<dbReference type="InterPro" id="IPR000971">
    <property type="entry name" value="Globin"/>
</dbReference>
<comment type="caution">
    <text evidence="3">The sequence shown here is derived from an EMBL/GenBank/DDBJ whole genome shotgun (WGS) entry which is preliminary data.</text>
</comment>
<dbReference type="Pfam" id="PF00042">
    <property type="entry name" value="Globin"/>
    <property type="match status" value="1"/>
</dbReference>
<keyword evidence="1" id="KW-0408">Iron</keyword>
<organism evidence="3 4">
    <name type="scientific">Pseudoalteromonas fenneropenaei</name>
    <dbReference type="NCBI Taxonomy" id="1737459"/>
    <lineage>
        <taxon>Bacteria</taxon>
        <taxon>Pseudomonadati</taxon>
        <taxon>Pseudomonadota</taxon>
        <taxon>Gammaproteobacteria</taxon>
        <taxon>Alteromonadales</taxon>
        <taxon>Pseudoalteromonadaceae</taxon>
        <taxon>Pseudoalteromonas</taxon>
    </lineage>
</organism>
<dbReference type="InterPro" id="IPR012292">
    <property type="entry name" value="Globin/Proto"/>
</dbReference>
<protein>
    <submittedName>
        <fullName evidence="3">Globin</fullName>
    </submittedName>
</protein>